<dbReference type="SUPFAM" id="SSF55021">
    <property type="entry name" value="ACT-like"/>
    <property type="match status" value="1"/>
</dbReference>
<dbReference type="Gene3D" id="3.30.70.260">
    <property type="match status" value="1"/>
</dbReference>
<evidence type="ECO:0000256" key="8">
    <source>
        <dbReference type="ARBA" id="ARBA00023136"/>
    </source>
</evidence>
<dbReference type="PANTHER" id="PTHR43166:SF36">
    <property type="entry name" value="METHIONINE IMPORT ATP-BINDING PROTEIN METN 2"/>
    <property type="match status" value="1"/>
</dbReference>
<reference evidence="10 11" key="1">
    <citation type="submission" date="2016-10" db="EMBL/GenBank/DDBJ databases">
        <authorList>
            <person name="de Groot N.N."/>
        </authorList>
    </citation>
    <scope>NUCLEOTIDE SEQUENCE [LARGE SCALE GENOMIC DNA]</scope>
    <source>
        <strain evidence="10 11">CGMCC 1.10449</strain>
    </source>
</reference>
<evidence type="ECO:0000256" key="1">
    <source>
        <dbReference type="ARBA" id="ARBA00005417"/>
    </source>
</evidence>
<evidence type="ECO:0000256" key="3">
    <source>
        <dbReference type="ARBA" id="ARBA00022475"/>
    </source>
</evidence>
<keyword evidence="5 10" id="KW-0067">ATP-binding</keyword>
<dbReference type="SUPFAM" id="SSF52540">
    <property type="entry name" value="P-loop containing nucleoside triphosphate hydrolases"/>
    <property type="match status" value="1"/>
</dbReference>
<dbReference type="InterPro" id="IPR003439">
    <property type="entry name" value="ABC_transporter-like_ATP-bd"/>
</dbReference>
<evidence type="ECO:0000259" key="9">
    <source>
        <dbReference type="PROSITE" id="PS50893"/>
    </source>
</evidence>
<dbReference type="PROSITE" id="PS50893">
    <property type="entry name" value="ABC_TRANSPORTER_2"/>
    <property type="match status" value="1"/>
</dbReference>
<keyword evidence="7" id="KW-0029">Amino-acid transport</keyword>
<accession>A0A1H0ZK72</accession>
<dbReference type="Proteomes" id="UP000199444">
    <property type="component" value="Unassembled WGS sequence"/>
</dbReference>
<name>A0A1H0ZK72_9BACI</name>
<dbReference type="InterPro" id="IPR017871">
    <property type="entry name" value="ABC_transporter-like_CS"/>
</dbReference>
<dbReference type="GO" id="GO:0016887">
    <property type="term" value="F:ATP hydrolysis activity"/>
    <property type="evidence" value="ECO:0007669"/>
    <property type="project" value="InterPro"/>
</dbReference>
<protein>
    <submittedName>
        <fullName evidence="10">D-methionine transport system ATP-binding protein</fullName>
    </submittedName>
</protein>
<dbReference type="CDD" id="cd03258">
    <property type="entry name" value="ABC_MetN_methionine_transporter"/>
    <property type="match status" value="1"/>
</dbReference>
<sequence length="351" mass="38679">MDGKGGILVISIEGLNKIFKSNKSNITAVDDLTLDINEGEIFGVIGYSGAGKSTFVRLLNRLEEPTGGKIVIDQQEITALNSKQLRVARQEIGMIFQHFNLLWSRTVKDNIAFPLEIAGVSKIEREERVQELIELVGLAGRESAYPSQLSGGQKQRVGIARSLANNPKVLLCDEATSALDPETTNSILDLLVDINKKLGLTVILITHEMHVIRKICNQVAVMEEGRIVEQGDVLDVFLRPEKPVTKKFVEQVMGTNDEDDGVAHLIDTYDSGKLIRLHFIGETTNQALISQVAKRFAIDINILQGKITQTQRGAYGTLFVQADGELSEINKAIDFITNETSVEVEVVRDAN</sequence>
<evidence type="ECO:0000256" key="7">
    <source>
        <dbReference type="ARBA" id="ARBA00022970"/>
    </source>
</evidence>
<dbReference type="GO" id="GO:0006865">
    <property type="term" value="P:amino acid transport"/>
    <property type="evidence" value="ECO:0007669"/>
    <property type="project" value="UniProtKB-KW"/>
</dbReference>
<evidence type="ECO:0000313" key="10">
    <source>
        <dbReference type="EMBL" id="SDQ27863.1"/>
    </source>
</evidence>
<keyword evidence="4" id="KW-0547">Nucleotide-binding</keyword>
<keyword evidence="3" id="KW-1003">Cell membrane</keyword>
<keyword evidence="2" id="KW-0813">Transport</keyword>
<dbReference type="InterPro" id="IPR041701">
    <property type="entry name" value="MetN_ABC"/>
</dbReference>
<keyword evidence="11" id="KW-1185">Reference proteome</keyword>
<dbReference type="FunFam" id="3.40.50.300:FF:000056">
    <property type="entry name" value="Cell division ATP-binding protein FtsE"/>
    <property type="match status" value="1"/>
</dbReference>
<dbReference type="AlphaFoldDB" id="A0A1H0ZK72"/>
<dbReference type="GO" id="GO:0005524">
    <property type="term" value="F:ATP binding"/>
    <property type="evidence" value="ECO:0007669"/>
    <property type="project" value="UniProtKB-KW"/>
</dbReference>
<dbReference type="InterPro" id="IPR045865">
    <property type="entry name" value="ACT-like_dom_sf"/>
</dbReference>
<gene>
    <name evidence="10" type="ORF">SAMN05216231_1287</name>
</gene>
<evidence type="ECO:0000256" key="4">
    <source>
        <dbReference type="ARBA" id="ARBA00022741"/>
    </source>
</evidence>
<organism evidence="10 11">
    <name type="scientific">Virgibacillus salinus</name>
    <dbReference type="NCBI Taxonomy" id="553311"/>
    <lineage>
        <taxon>Bacteria</taxon>
        <taxon>Bacillati</taxon>
        <taxon>Bacillota</taxon>
        <taxon>Bacilli</taxon>
        <taxon>Bacillales</taxon>
        <taxon>Bacillaceae</taxon>
        <taxon>Virgibacillus</taxon>
    </lineage>
</organism>
<proteinExistence type="inferred from homology"/>
<dbReference type="PANTHER" id="PTHR43166">
    <property type="entry name" value="AMINO ACID IMPORT ATP-BINDING PROTEIN"/>
    <property type="match status" value="1"/>
</dbReference>
<dbReference type="SMART" id="SM00382">
    <property type="entry name" value="AAA"/>
    <property type="match status" value="1"/>
</dbReference>
<dbReference type="InterPro" id="IPR050086">
    <property type="entry name" value="MetN_ABC_transporter-like"/>
</dbReference>
<evidence type="ECO:0000256" key="5">
    <source>
        <dbReference type="ARBA" id="ARBA00022840"/>
    </source>
</evidence>
<dbReference type="Pfam" id="PF00005">
    <property type="entry name" value="ABC_tran"/>
    <property type="match status" value="1"/>
</dbReference>
<dbReference type="Gene3D" id="3.40.50.300">
    <property type="entry name" value="P-loop containing nucleotide triphosphate hydrolases"/>
    <property type="match status" value="1"/>
</dbReference>
<dbReference type="Pfam" id="PF09383">
    <property type="entry name" value="NIL"/>
    <property type="match status" value="1"/>
</dbReference>
<dbReference type="PROSITE" id="PS00211">
    <property type="entry name" value="ABC_TRANSPORTER_1"/>
    <property type="match status" value="1"/>
</dbReference>
<dbReference type="SMART" id="SM00930">
    <property type="entry name" value="NIL"/>
    <property type="match status" value="1"/>
</dbReference>
<dbReference type="InterPro" id="IPR027417">
    <property type="entry name" value="P-loop_NTPase"/>
</dbReference>
<evidence type="ECO:0000256" key="6">
    <source>
        <dbReference type="ARBA" id="ARBA00022967"/>
    </source>
</evidence>
<dbReference type="InterPro" id="IPR003593">
    <property type="entry name" value="AAA+_ATPase"/>
</dbReference>
<feature type="domain" description="ABC transporter" evidence="9">
    <location>
        <begin position="10"/>
        <end position="249"/>
    </location>
</feature>
<dbReference type="InterPro" id="IPR018449">
    <property type="entry name" value="NIL_domain"/>
</dbReference>
<comment type="similarity">
    <text evidence="1">Belongs to the ABC transporter superfamily.</text>
</comment>
<keyword evidence="8" id="KW-0472">Membrane</keyword>
<evidence type="ECO:0000313" key="11">
    <source>
        <dbReference type="Proteomes" id="UP000199444"/>
    </source>
</evidence>
<dbReference type="STRING" id="553311.SAMN05216231_1287"/>
<evidence type="ECO:0000256" key="2">
    <source>
        <dbReference type="ARBA" id="ARBA00022448"/>
    </source>
</evidence>
<dbReference type="EMBL" id="FNKD01000001">
    <property type="protein sequence ID" value="SDQ27863.1"/>
    <property type="molecule type" value="Genomic_DNA"/>
</dbReference>
<keyword evidence="6" id="KW-1278">Translocase</keyword>
<dbReference type="GO" id="GO:0005886">
    <property type="term" value="C:plasma membrane"/>
    <property type="evidence" value="ECO:0007669"/>
    <property type="project" value="UniProtKB-ARBA"/>
</dbReference>